<evidence type="ECO:0000256" key="1">
    <source>
        <dbReference type="SAM" id="MobiDB-lite"/>
    </source>
</evidence>
<dbReference type="EMBL" id="CP012333">
    <property type="protein sequence ID" value="AKU99754.1"/>
    <property type="molecule type" value="Genomic_DNA"/>
</dbReference>
<keyword evidence="2" id="KW-0732">Signal</keyword>
<organism evidence="3 4">
    <name type="scientific">Labilithrix luteola</name>
    <dbReference type="NCBI Taxonomy" id="1391654"/>
    <lineage>
        <taxon>Bacteria</taxon>
        <taxon>Pseudomonadati</taxon>
        <taxon>Myxococcota</taxon>
        <taxon>Polyangia</taxon>
        <taxon>Polyangiales</taxon>
        <taxon>Labilitrichaceae</taxon>
        <taxon>Labilithrix</taxon>
    </lineage>
</organism>
<evidence type="ECO:0000256" key="2">
    <source>
        <dbReference type="SAM" id="SignalP"/>
    </source>
</evidence>
<reference evidence="3 4" key="1">
    <citation type="submission" date="2015-08" db="EMBL/GenBank/DDBJ databases">
        <authorList>
            <person name="Babu N.S."/>
            <person name="Beckwith C.J."/>
            <person name="Beseler K.G."/>
            <person name="Brison A."/>
            <person name="Carone J.V."/>
            <person name="Caskin T.P."/>
            <person name="Diamond M."/>
            <person name="Durham M.E."/>
            <person name="Foxe J.M."/>
            <person name="Go M."/>
            <person name="Henderson B.A."/>
            <person name="Jones I.B."/>
            <person name="McGettigan J.A."/>
            <person name="Micheletti S.J."/>
            <person name="Nasrallah M.E."/>
            <person name="Ortiz D."/>
            <person name="Piller C.R."/>
            <person name="Privatt S.R."/>
            <person name="Schneider S.L."/>
            <person name="Sharp S."/>
            <person name="Smith T.C."/>
            <person name="Stanton J.D."/>
            <person name="Ullery H.E."/>
            <person name="Wilson R.J."/>
            <person name="Serrano M.G."/>
            <person name="Buck G."/>
            <person name="Lee V."/>
            <person name="Wang Y."/>
            <person name="Carvalho R."/>
            <person name="Voegtly L."/>
            <person name="Shi R."/>
            <person name="Duckworth R."/>
            <person name="Johnson A."/>
            <person name="Loviza R."/>
            <person name="Walstead R."/>
            <person name="Shah Z."/>
            <person name="Kiflezghi M."/>
            <person name="Wade K."/>
            <person name="Ball S.L."/>
            <person name="Bradley K.W."/>
            <person name="Asai D.J."/>
            <person name="Bowman C.A."/>
            <person name="Russell D.A."/>
            <person name="Pope W.H."/>
            <person name="Jacobs-Sera D."/>
            <person name="Hendrix R.W."/>
            <person name="Hatfull G.F."/>
        </authorList>
    </citation>
    <scope>NUCLEOTIDE SEQUENCE [LARGE SCALE GENOMIC DNA]</scope>
    <source>
        <strain evidence="3 4">DSM 27648</strain>
    </source>
</reference>
<dbReference type="STRING" id="1391654.AKJ09_06418"/>
<dbReference type="RefSeq" id="WP_146651156.1">
    <property type="nucleotide sequence ID" value="NZ_CP012333.1"/>
</dbReference>
<feature type="compositionally biased region" description="Low complexity" evidence="1">
    <location>
        <begin position="175"/>
        <end position="189"/>
    </location>
</feature>
<feature type="region of interest" description="Disordered" evidence="1">
    <location>
        <begin position="154"/>
        <end position="189"/>
    </location>
</feature>
<dbReference type="KEGG" id="llu:AKJ09_06418"/>
<feature type="compositionally biased region" description="Pro residues" evidence="1">
    <location>
        <begin position="160"/>
        <end position="174"/>
    </location>
</feature>
<name>A0A0K1Q303_9BACT</name>
<keyword evidence="4" id="KW-1185">Reference proteome</keyword>
<feature type="chain" id="PRO_5005466490" evidence="2">
    <location>
        <begin position="24"/>
        <end position="368"/>
    </location>
</feature>
<protein>
    <submittedName>
        <fullName evidence="3">Uncharacterized protein</fullName>
    </submittedName>
</protein>
<dbReference type="OrthoDB" id="5536919at2"/>
<accession>A0A0K1Q303</accession>
<proteinExistence type="predicted"/>
<evidence type="ECO:0000313" key="3">
    <source>
        <dbReference type="EMBL" id="AKU99754.1"/>
    </source>
</evidence>
<sequence>MRRWLVRITTVCAALVVSRRAAADEPPAVHPLAHVVVAGTDEEVSLARASVAEQLDRLGVRAETERKAAVRAEEVVSVPAADDTMIARAWIDFGSAGETILYVADREGSRLLVRRFPSKGRSEIAREAAMAALQTAVDALLHGGQIGVTREEARTELGLPPEPPPPPPPAPVAPPVGSKKAPSSPAAKPRTTLGLGLAYEIGGYADESLEHGPVVSLSLARPIAGRPSALTLTGQYRLPITSTIDPVTLRVESGAFRLLASTELVRAWPFDVRASIGGGIDVVRADPGLVHIVDATLVPITRIEGVGRAAVTARAPLAVFPNSALELSLAVDVAPWTRPFAIARGSEQTTLLSPWTVRPLLMLGITVP</sequence>
<dbReference type="Proteomes" id="UP000064967">
    <property type="component" value="Chromosome"/>
</dbReference>
<gene>
    <name evidence="3" type="ORF">AKJ09_06418</name>
</gene>
<feature type="signal peptide" evidence="2">
    <location>
        <begin position="1"/>
        <end position="23"/>
    </location>
</feature>
<dbReference type="AlphaFoldDB" id="A0A0K1Q303"/>
<evidence type="ECO:0000313" key="4">
    <source>
        <dbReference type="Proteomes" id="UP000064967"/>
    </source>
</evidence>